<feature type="compositionally biased region" description="Basic and acidic residues" evidence="1">
    <location>
        <begin position="13"/>
        <end position="39"/>
    </location>
</feature>
<evidence type="ECO:0000313" key="2">
    <source>
        <dbReference type="EMBL" id="MED6259864.1"/>
    </source>
</evidence>
<dbReference type="Proteomes" id="UP001345963">
    <property type="component" value="Unassembled WGS sequence"/>
</dbReference>
<evidence type="ECO:0000313" key="3">
    <source>
        <dbReference type="Proteomes" id="UP001345963"/>
    </source>
</evidence>
<comment type="caution">
    <text evidence="2">The sequence shown here is derived from an EMBL/GenBank/DDBJ whole genome shotgun (WGS) entry which is preliminary data.</text>
</comment>
<dbReference type="EMBL" id="JAHUTI010088523">
    <property type="protein sequence ID" value="MED6259864.1"/>
    <property type="molecule type" value="Genomic_DNA"/>
</dbReference>
<keyword evidence="3" id="KW-1185">Reference proteome</keyword>
<accession>A0ABU7CB72</accession>
<feature type="region of interest" description="Disordered" evidence="1">
    <location>
        <begin position="1"/>
        <end position="66"/>
    </location>
</feature>
<feature type="compositionally biased region" description="Polar residues" evidence="1">
    <location>
        <begin position="46"/>
        <end position="60"/>
    </location>
</feature>
<reference evidence="2 3" key="1">
    <citation type="submission" date="2021-07" db="EMBL/GenBank/DDBJ databases">
        <authorList>
            <person name="Palmer J.M."/>
        </authorList>
    </citation>
    <scope>NUCLEOTIDE SEQUENCE [LARGE SCALE GENOMIC DNA]</scope>
    <source>
        <strain evidence="2 3">AT_MEX2019</strain>
        <tissue evidence="2">Muscle</tissue>
    </source>
</reference>
<sequence length="66" mass="7395">MRLEVSADICSHSPKDRGPAAAHGERRQRCFRQSEKVSPEDFSPTLKHSNPQTQTQTQGDTESDQV</sequence>
<organism evidence="2 3">
    <name type="scientific">Ataeniobius toweri</name>
    <dbReference type="NCBI Taxonomy" id="208326"/>
    <lineage>
        <taxon>Eukaryota</taxon>
        <taxon>Metazoa</taxon>
        <taxon>Chordata</taxon>
        <taxon>Craniata</taxon>
        <taxon>Vertebrata</taxon>
        <taxon>Euteleostomi</taxon>
        <taxon>Actinopterygii</taxon>
        <taxon>Neopterygii</taxon>
        <taxon>Teleostei</taxon>
        <taxon>Neoteleostei</taxon>
        <taxon>Acanthomorphata</taxon>
        <taxon>Ovalentaria</taxon>
        <taxon>Atherinomorphae</taxon>
        <taxon>Cyprinodontiformes</taxon>
        <taxon>Goodeidae</taxon>
        <taxon>Ataeniobius</taxon>
    </lineage>
</organism>
<evidence type="ECO:0000256" key="1">
    <source>
        <dbReference type="SAM" id="MobiDB-lite"/>
    </source>
</evidence>
<gene>
    <name evidence="2" type="ORF">ATANTOWER_001011</name>
</gene>
<proteinExistence type="predicted"/>
<name>A0ABU7CB72_9TELE</name>
<protein>
    <submittedName>
        <fullName evidence="2">Uncharacterized protein</fullName>
    </submittedName>
</protein>